<reference evidence="1 2" key="1">
    <citation type="submission" date="2016-10" db="EMBL/GenBank/DDBJ databases">
        <authorList>
            <person name="de Groot N.N."/>
        </authorList>
    </citation>
    <scope>NUCLEOTIDE SEQUENCE [LARGE SCALE GENOMIC DNA]</scope>
    <source>
        <strain evidence="1 2">DSM 44149</strain>
    </source>
</reference>
<evidence type="ECO:0000313" key="1">
    <source>
        <dbReference type="EMBL" id="SDN74022.1"/>
    </source>
</evidence>
<gene>
    <name evidence="1" type="ORF">SAMN04489726_8011</name>
</gene>
<keyword evidence="2" id="KW-1185">Reference proteome</keyword>
<evidence type="ECO:0000313" key="2">
    <source>
        <dbReference type="Proteomes" id="UP000183376"/>
    </source>
</evidence>
<proteinExistence type="predicted"/>
<name>A0A1H0DV26_ALLAB</name>
<sequence>MAVTLDTYAPYDSGAGADAREDLWRQFMRYMKGVQFGNGVFRTAATAMEVFADSTGMQVKVRAGEGWAQGQWGQNVTEKTLPIAAAHATLARKDRVILRNDFTLNRFELDVLTGTAAGSPTLPPLTQNTSKWEVGLGGVDVPALDTSIGAAQVFDNRTWIDDAPVVARKTSNKTVNNDNVIANHTDTQLLPLMSANATYTFEAFLIYSATTTADVRITAVGPTGATGQICPAGLVFGAGGIGADIEMGVFDLGTTLVSGGAGAGTKVASLLRGTVTTLDTAGPLGVRFAQNGAEVSDAILYAQSTLSIQRIA</sequence>
<dbReference type="STRING" id="211114.SAMN04489726_8011"/>
<dbReference type="Proteomes" id="UP000183376">
    <property type="component" value="Chromosome I"/>
</dbReference>
<accession>A0A1H0DV26</accession>
<protein>
    <submittedName>
        <fullName evidence="1">Uncharacterized protein</fullName>
    </submittedName>
</protein>
<dbReference type="eggNOG" id="ENOG5030I4N">
    <property type="taxonomic scope" value="Bacteria"/>
</dbReference>
<dbReference type="AlphaFoldDB" id="A0A1H0DV26"/>
<organism evidence="1 2">
    <name type="scientific">Allokutzneria albata</name>
    <name type="common">Kibdelosporangium albatum</name>
    <dbReference type="NCBI Taxonomy" id="211114"/>
    <lineage>
        <taxon>Bacteria</taxon>
        <taxon>Bacillati</taxon>
        <taxon>Actinomycetota</taxon>
        <taxon>Actinomycetes</taxon>
        <taxon>Pseudonocardiales</taxon>
        <taxon>Pseudonocardiaceae</taxon>
        <taxon>Allokutzneria</taxon>
    </lineage>
</organism>
<dbReference type="EMBL" id="LT629701">
    <property type="protein sequence ID" value="SDN74022.1"/>
    <property type="molecule type" value="Genomic_DNA"/>
</dbReference>